<dbReference type="PANTHER" id="PTHR43156">
    <property type="entry name" value="STAGE II SPORULATION PROTEIN E-RELATED"/>
    <property type="match status" value="1"/>
</dbReference>
<evidence type="ECO:0000313" key="5">
    <source>
        <dbReference type="Proteomes" id="UP000774570"/>
    </source>
</evidence>
<feature type="transmembrane region" description="Helical" evidence="2">
    <location>
        <begin position="12"/>
        <end position="29"/>
    </location>
</feature>
<dbReference type="InterPro" id="IPR036457">
    <property type="entry name" value="PPM-type-like_dom_sf"/>
</dbReference>
<dbReference type="EMBL" id="JAIBOA010000006">
    <property type="protein sequence ID" value="MBW8483142.1"/>
    <property type="molecule type" value="Genomic_DNA"/>
</dbReference>
<protein>
    <submittedName>
        <fullName evidence="4">Serine/threonine-protein phosphatase</fullName>
    </submittedName>
</protein>
<dbReference type="SMART" id="SM00331">
    <property type="entry name" value="PP2C_SIG"/>
    <property type="match status" value="1"/>
</dbReference>
<proteinExistence type="predicted"/>
<dbReference type="Proteomes" id="UP000774570">
    <property type="component" value="Unassembled WGS sequence"/>
</dbReference>
<keyword evidence="2" id="KW-0812">Transmembrane</keyword>
<feature type="domain" description="PPM-type phosphatase" evidence="3">
    <location>
        <begin position="146"/>
        <end position="351"/>
    </location>
</feature>
<evidence type="ECO:0000259" key="3">
    <source>
        <dbReference type="SMART" id="SM00331"/>
    </source>
</evidence>
<accession>A0ABS7FRY0</accession>
<comment type="caution">
    <text evidence="4">The sequence shown here is derived from an EMBL/GenBank/DDBJ whole genome shotgun (WGS) entry which is preliminary data.</text>
</comment>
<dbReference type="Gene3D" id="3.60.40.10">
    <property type="entry name" value="PPM-type phosphatase domain"/>
    <property type="match status" value="1"/>
</dbReference>
<dbReference type="Pfam" id="PF07228">
    <property type="entry name" value="SpoIIE"/>
    <property type="match status" value="1"/>
</dbReference>
<dbReference type="InterPro" id="IPR052016">
    <property type="entry name" value="Bact_Sigma-Reg"/>
</dbReference>
<evidence type="ECO:0000256" key="1">
    <source>
        <dbReference type="ARBA" id="ARBA00022801"/>
    </source>
</evidence>
<evidence type="ECO:0000313" key="4">
    <source>
        <dbReference type="EMBL" id="MBW8483142.1"/>
    </source>
</evidence>
<dbReference type="RefSeq" id="WP_220166142.1">
    <property type="nucleotide sequence ID" value="NZ_JAIBOA010000006.1"/>
</dbReference>
<keyword evidence="2" id="KW-0472">Membrane</keyword>
<feature type="transmembrane region" description="Helical" evidence="2">
    <location>
        <begin position="59"/>
        <end position="78"/>
    </location>
</feature>
<reference evidence="4 5" key="1">
    <citation type="submission" date="2021-07" db="EMBL/GenBank/DDBJ databases">
        <title>Actinomadura sp. PM05-2 isolated from lichen.</title>
        <authorList>
            <person name="Somphong A."/>
            <person name="Phongsopitanun W."/>
            <person name="Tanasupawat S."/>
            <person name="Peongsungnone V."/>
        </authorList>
    </citation>
    <scope>NUCLEOTIDE SEQUENCE [LARGE SCALE GENOMIC DNA]</scope>
    <source>
        <strain evidence="4 5">PM05-2</strain>
    </source>
</reference>
<keyword evidence="1" id="KW-0378">Hydrolase</keyword>
<gene>
    <name evidence="4" type="ORF">K1Y72_12225</name>
</gene>
<name>A0ABS7FRY0_9ACTN</name>
<organism evidence="4 5">
    <name type="scientific">Actinomadura parmotrematis</name>
    <dbReference type="NCBI Taxonomy" id="2864039"/>
    <lineage>
        <taxon>Bacteria</taxon>
        <taxon>Bacillati</taxon>
        <taxon>Actinomycetota</taxon>
        <taxon>Actinomycetes</taxon>
        <taxon>Streptosporangiales</taxon>
        <taxon>Thermomonosporaceae</taxon>
        <taxon>Actinomadura</taxon>
    </lineage>
</organism>
<keyword evidence="5" id="KW-1185">Reference proteome</keyword>
<feature type="transmembrane region" description="Helical" evidence="2">
    <location>
        <begin position="84"/>
        <end position="104"/>
    </location>
</feature>
<dbReference type="PANTHER" id="PTHR43156:SF2">
    <property type="entry name" value="STAGE II SPORULATION PROTEIN E"/>
    <property type="match status" value="1"/>
</dbReference>
<dbReference type="InterPro" id="IPR001932">
    <property type="entry name" value="PPM-type_phosphatase-like_dom"/>
</dbReference>
<keyword evidence="2" id="KW-1133">Transmembrane helix</keyword>
<sequence length="369" mass="38205">MHTQPDRRPAWRWILAALAAEAAIALAIVRSAAPPPGLLLTGLLLTGPLLAAHRLGVRLTAAASAAATCLALVLPAAAPPPGRAFSPVGALLVTAGGGLAVLAARSRSRRNRTLAQANASLTRMAHIADVAQRAIVRPLPAELGGVALAAHSRSATDGALIGGDVHDAVARPDGARLLIADVKGHGIDVAPLAATVLAAFRHHAATEPDPVRLARTIDARLRPELGPEDFVTLLLADFVDGEVRLVNCGHPPPLRIGRRVTPLDPPRPSPPLGLEPEPLLHRVRLAPAQRLLFYTDGLTDAGGPRGEELAADVLAGPARTAPDLQQALAETLDLIRPRAVSDDLTLVLAQPLPAPAPERAPPAAEAADR</sequence>
<dbReference type="SUPFAM" id="SSF81606">
    <property type="entry name" value="PP2C-like"/>
    <property type="match status" value="1"/>
</dbReference>
<evidence type="ECO:0000256" key="2">
    <source>
        <dbReference type="SAM" id="Phobius"/>
    </source>
</evidence>